<evidence type="ECO:0000256" key="4">
    <source>
        <dbReference type="ARBA" id="ARBA00012180"/>
    </source>
</evidence>
<keyword evidence="7 11" id="KW-0479">Metal-binding</keyword>
<keyword evidence="10 11" id="KW-0460">Magnesium</keyword>
<comment type="similarity">
    <text evidence="3 11">Belongs to the RNase H family.</text>
</comment>
<dbReference type="InterPro" id="IPR036397">
    <property type="entry name" value="RNaseH_sf"/>
</dbReference>
<feature type="binding site" evidence="12">
    <location>
        <position position="149"/>
    </location>
    <ligand>
        <name>Mg(2+)</name>
        <dbReference type="ChEBI" id="CHEBI:18420"/>
        <label>2</label>
    </ligand>
</feature>
<dbReference type="PIRSF" id="PIRSF037839">
    <property type="entry name" value="Ribonuclease_H"/>
    <property type="match status" value="1"/>
</dbReference>
<evidence type="ECO:0000256" key="10">
    <source>
        <dbReference type="ARBA" id="ARBA00022842"/>
    </source>
</evidence>
<sequence length="213" mass="24292">MAKNKFYVVWKGRDTGIFTSWSEVNELIKGFSGAEYKSYADQETAELEFSLGSPKGRSNDENHTTNKLKEEPSDDHKAPDYECLTVDGSYLGGKKIMQYRCVWNQSKEEVFSTKPIEGGNQNIAEFLALVGAMKYRVSTKQYDLHIYSDSQTALSWVRNCKIKSSYDLSQLDEVVQERVYGALKFIAKSGVRKNLYKWDSALWGDIPADYGRK</sequence>
<name>A0AAW8Q105_VIBPH</name>
<dbReference type="InterPro" id="IPR011320">
    <property type="entry name" value="RNase_H1_N"/>
</dbReference>
<evidence type="ECO:0000256" key="6">
    <source>
        <dbReference type="ARBA" id="ARBA00022722"/>
    </source>
</evidence>
<keyword evidence="11" id="KW-0963">Cytoplasm</keyword>
<evidence type="ECO:0000256" key="11">
    <source>
        <dbReference type="PIRNR" id="PIRNR037839"/>
    </source>
</evidence>
<proteinExistence type="inferred from homology"/>
<evidence type="ECO:0000313" key="16">
    <source>
        <dbReference type="Proteomes" id="UP001253193"/>
    </source>
</evidence>
<dbReference type="GO" id="GO:0005737">
    <property type="term" value="C:cytoplasm"/>
    <property type="evidence" value="ECO:0007669"/>
    <property type="project" value="UniProtKB-SubCell"/>
</dbReference>
<evidence type="ECO:0000313" key="15">
    <source>
        <dbReference type="EMBL" id="MDS1821543.1"/>
    </source>
</evidence>
<dbReference type="InterPro" id="IPR009027">
    <property type="entry name" value="Ribosomal_bL9/RNase_H1_N"/>
</dbReference>
<dbReference type="InterPro" id="IPR017290">
    <property type="entry name" value="RNase_H_bac"/>
</dbReference>
<comment type="catalytic activity">
    <reaction evidence="11">
        <text>Endonucleolytic cleavage to 5'-phosphomonoester.</text>
        <dbReference type="EC" id="3.1.26.4"/>
    </reaction>
</comment>
<evidence type="ECO:0000256" key="5">
    <source>
        <dbReference type="ARBA" id="ARBA00017721"/>
    </source>
</evidence>
<dbReference type="Proteomes" id="UP001253193">
    <property type="component" value="Unassembled WGS sequence"/>
</dbReference>
<dbReference type="SUPFAM" id="SSF53098">
    <property type="entry name" value="Ribonuclease H-like"/>
    <property type="match status" value="1"/>
</dbReference>
<keyword evidence="9 11" id="KW-0378">Hydrolase</keyword>
<evidence type="ECO:0000256" key="3">
    <source>
        <dbReference type="ARBA" id="ARBA00005300"/>
    </source>
</evidence>
<dbReference type="EMBL" id="JAUHGG010000003">
    <property type="protein sequence ID" value="MDS1821543.1"/>
    <property type="molecule type" value="Genomic_DNA"/>
</dbReference>
<dbReference type="GO" id="GO:0046872">
    <property type="term" value="F:metal ion binding"/>
    <property type="evidence" value="ECO:0007669"/>
    <property type="project" value="UniProtKB-KW"/>
</dbReference>
<feature type="domain" description="Ribonuclease H1 N-terminal" evidence="14">
    <location>
        <begin position="5"/>
        <end position="46"/>
    </location>
</feature>
<dbReference type="Gene3D" id="3.40.970.10">
    <property type="entry name" value="Ribonuclease H1, N-terminal domain"/>
    <property type="match status" value="1"/>
</dbReference>
<comment type="subcellular location">
    <subcellularLocation>
        <location evidence="11">Cytoplasm</location>
    </subcellularLocation>
</comment>
<comment type="caution">
    <text evidence="15">The sequence shown here is derived from an EMBL/GenBank/DDBJ whole genome shotgun (WGS) entry which is preliminary data.</text>
</comment>
<dbReference type="AlphaFoldDB" id="A0AAW8Q105"/>
<evidence type="ECO:0000256" key="8">
    <source>
        <dbReference type="ARBA" id="ARBA00022759"/>
    </source>
</evidence>
<evidence type="ECO:0000256" key="12">
    <source>
        <dbReference type="PIRSR" id="PIRSR037839-1"/>
    </source>
</evidence>
<dbReference type="Pfam" id="PF01693">
    <property type="entry name" value="Cauli_VI"/>
    <property type="match status" value="1"/>
</dbReference>
<evidence type="ECO:0000256" key="13">
    <source>
        <dbReference type="SAM" id="MobiDB-lite"/>
    </source>
</evidence>
<dbReference type="InterPro" id="IPR012337">
    <property type="entry name" value="RNaseH-like_sf"/>
</dbReference>
<evidence type="ECO:0000256" key="7">
    <source>
        <dbReference type="ARBA" id="ARBA00022723"/>
    </source>
</evidence>
<gene>
    <name evidence="15" type="ORF">QX249_12795</name>
</gene>
<dbReference type="GO" id="GO:0003676">
    <property type="term" value="F:nucleic acid binding"/>
    <property type="evidence" value="ECO:0007669"/>
    <property type="project" value="UniProtKB-UniRule"/>
</dbReference>
<dbReference type="InterPro" id="IPR037056">
    <property type="entry name" value="RNase_H1_N_sf"/>
</dbReference>
<evidence type="ECO:0000256" key="1">
    <source>
        <dbReference type="ARBA" id="ARBA00001946"/>
    </source>
</evidence>
<protein>
    <recommendedName>
        <fullName evidence="5 11">Ribonuclease H</fullName>
        <ecNumber evidence="4 11">3.1.26.4</ecNumber>
    </recommendedName>
</protein>
<evidence type="ECO:0000256" key="9">
    <source>
        <dbReference type="ARBA" id="ARBA00022801"/>
    </source>
</evidence>
<organism evidence="15 16">
    <name type="scientific">Vibrio parahaemolyticus</name>
    <dbReference type="NCBI Taxonomy" id="670"/>
    <lineage>
        <taxon>Bacteria</taxon>
        <taxon>Pseudomonadati</taxon>
        <taxon>Pseudomonadota</taxon>
        <taxon>Gammaproteobacteria</taxon>
        <taxon>Vibrionales</taxon>
        <taxon>Vibrionaceae</taxon>
        <taxon>Vibrio</taxon>
    </lineage>
</organism>
<dbReference type="EC" id="3.1.26.4" evidence="4 11"/>
<evidence type="ECO:0000259" key="14">
    <source>
        <dbReference type="Pfam" id="PF01693"/>
    </source>
</evidence>
<comment type="function">
    <text evidence="2 11">Endonuclease that specifically degrades the RNA of RNA-DNA hybrids.</text>
</comment>
<feature type="binding site" evidence="12">
    <location>
        <position position="125"/>
    </location>
    <ligand>
        <name>Mg(2+)</name>
        <dbReference type="ChEBI" id="CHEBI:18420"/>
        <label>2</label>
    </ligand>
</feature>
<dbReference type="FunFam" id="3.40.970.10:FF:000002">
    <property type="entry name" value="Ribonuclease H"/>
    <property type="match status" value="1"/>
</dbReference>
<comment type="cofactor">
    <cofactor evidence="12">
        <name>Mn(2+)</name>
        <dbReference type="ChEBI" id="CHEBI:29035"/>
    </cofactor>
    <cofactor evidence="12">
        <name>Mg(2+)</name>
        <dbReference type="ChEBI" id="CHEBI:18420"/>
    </cofactor>
    <text evidence="12">Binds 2 metal ions per subunit. Manganese or magnesium.</text>
</comment>
<dbReference type="SUPFAM" id="SSF55658">
    <property type="entry name" value="L9 N-domain-like"/>
    <property type="match status" value="1"/>
</dbReference>
<dbReference type="Gene3D" id="3.30.420.10">
    <property type="entry name" value="Ribonuclease H-like superfamily/Ribonuclease H"/>
    <property type="match status" value="1"/>
</dbReference>
<comment type="cofactor">
    <cofactor evidence="1">
        <name>Mg(2+)</name>
        <dbReference type="ChEBI" id="CHEBI:18420"/>
    </cofactor>
</comment>
<dbReference type="RefSeq" id="WP_311020448.1">
    <property type="nucleotide sequence ID" value="NZ_JAUHGG010000003.1"/>
</dbReference>
<keyword evidence="12" id="KW-0464">Manganese</keyword>
<evidence type="ECO:0000256" key="2">
    <source>
        <dbReference type="ARBA" id="ARBA00004065"/>
    </source>
</evidence>
<feature type="compositionally biased region" description="Basic and acidic residues" evidence="13">
    <location>
        <begin position="57"/>
        <end position="79"/>
    </location>
</feature>
<dbReference type="GO" id="GO:0004523">
    <property type="term" value="F:RNA-DNA hybrid ribonuclease activity"/>
    <property type="evidence" value="ECO:0007669"/>
    <property type="project" value="UniProtKB-UniRule"/>
</dbReference>
<feature type="region of interest" description="Disordered" evidence="13">
    <location>
        <begin position="50"/>
        <end position="79"/>
    </location>
</feature>
<keyword evidence="8 11" id="KW-0255">Endonuclease</keyword>
<feature type="binding site" evidence="12">
    <location>
        <position position="87"/>
    </location>
    <ligand>
        <name>Mg(2+)</name>
        <dbReference type="ChEBI" id="CHEBI:18420"/>
        <label>1</label>
    </ligand>
</feature>
<reference evidence="15" key="1">
    <citation type="submission" date="2023-06" db="EMBL/GenBank/DDBJ databases">
        <title>Genomic Diversity of Vibrio spp. and Metagenomic Analysis of Pathogens in Florida Gulf Coastal Waters Following Hurricane Ian.</title>
        <authorList>
            <person name="Brumfield K.D."/>
        </authorList>
    </citation>
    <scope>NUCLEOTIDE SEQUENCE</scope>
    <source>
        <strain evidence="15">WBS2B-138</strain>
    </source>
</reference>
<accession>A0AAW8Q105</accession>
<feature type="binding site" evidence="12">
    <location>
        <position position="209"/>
    </location>
    <ligand>
        <name>Mg(2+)</name>
        <dbReference type="ChEBI" id="CHEBI:18420"/>
        <label>1</label>
    </ligand>
</feature>
<keyword evidence="6 11" id="KW-0540">Nuclease</keyword>